<proteinExistence type="predicted"/>
<dbReference type="PANTHER" id="PTHR42852:SF6">
    <property type="entry name" value="THIOL:DISULFIDE INTERCHANGE PROTEIN DSBE"/>
    <property type="match status" value="1"/>
</dbReference>
<dbReference type="InterPro" id="IPR013766">
    <property type="entry name" value="Thioredoxin_domain"/>
</dbReference>
<dbReference type="RefSeq" id="WP_303305161.1">
    <property type="nucleotide sequence ID" value="NZ_JAODOP010000004.1"/>
</dbReference>
<keyword evidence="2" id="KW-0201">Cytochrome c-type biogenesis</keyword>
<evidence type="ECO:0000313" key="7">
    <source>
        <dbReference type="Proteomes" id="UP001337305"/>
    </source>
</evidence>
<dbReference type="SUPFAM" id="SSF52833">
    <property type="entry name" value="Thioredoxin-like"/>
    <property type="match status" value="1"/>
</dbReference>
<dbReference type="Gene3D" id="3.40.30.10">
    <property type="entry name" value="Glutaredoxin"/>
    <property type="match status" value="1"/>
</dbReference>
<keyword evidence="7" id="KW-1185">Reference proteome</keyword>
<dbReference type="InterPro" id="IPR013740">
    <property type="entry name" value="Redoxin"/>
</dbReference>
<evidence type="ECO:0000256" key="3">
    <source>
        <dbReference type="ARBA" id="ARBA00023157"/>
    </source>
</evidence>
<gene>
    <name evidence="6" type="ORF">N1F79_06605</name>
</gene>
<dbReference type="InterPro" id="IPR036249">
    <property type="entry name" value="Thioredoxin-like_sf"/>
</dbReference>
<dbReference type="PROSITE" id="PS51352">
    <property type="entry name" value="THIOREDOXIN_2"/>
    <property type="match status" value="1"/>
</dbReference>
<dbReference type="CDD" id="cd02966">
    <property type="entry name" value="TlpA_like_family"/>
    <property type="match status" value="1"/>
</dbReference>
<evidence type="ECO:0000256" key="2">
    <source>
        <dbReference type="ARBA" id="ARBA00022748"/>
    </source>
</evidence>
<keyword evidence="4" id="KW-0676">Redox-active center</keyword>
<protein>
    <submittedName>
        <fullName evidence="6">TlpA family protein disulfide reductase</fullName>
    </submittedName>
</protein>
<evidence type="ECO:0000313" key="6">
    <source>
        <dbReference type="EMBL" id="MEF3832793.1"/>
    </source>
</evidence>
<keyword evidence="3" id="KW-1015">Disulfide bond</keyword>
<dbReference type="Pfam" id="PF08534">
    <property type="entry name" value="Redoxin"/>
    <property type="match status" value="1"/>
</dbReference>
<dbReference type="Proteomes" id="UP001337305">
    <property type="component" value="Unassembled WGS sequence"/>
</dbReference>
<dbReference type="InterPro" id="IPR050553">
    <property type="entry name" value="Thioredoxin_ResA/DsbE_sf"/>
</dbReference>
<dbReference type="PANTHER" id="PTHR42852">
    <property type="entry name" value="THIOL:DISULFIDE INTERCHANGE PROTEIN DSBE"/>
    <property type="match status" value="1"/>
</dbReference>
<dbReference type="EMBL" id="JAODOP010000004">
    <property type="protein sequence ID" value="MEF3832793.1"/>
    <property type="molecule type" value="Genomic_DNA"/>
</dbReference>
<sequence length="344" mass="39489">MKKIFLILVLIGHTSCKGQTVHPEYTIISGQIKNAESKAFSLFSMAEGSKEITLNEKGLFKDTLHAPKGLFQIIMPELNREGLVRLKINKGADIHFTADANDFRNTLNYTLDQADLNNFYNEKAKIDNSEDGFDELWYRESKAIFDAKIKLLKEKYTTLLRSYKNIAEEDIIGAESDNERMINIYRSNYESAYEISQKLKKGTSSPSFENFENFDGSTTSLSDFRGKYVYIDLWATWCGPCKYQIPYLEEIAKEYKDKNIVFVSISSDAQKDKEKWKAMIKEKHMGGVQLLSPNAGNIDFMKDYYIKGIPRFILLDPKGNIIDYDAPRPSEKEKINKLFISNGI</sequence>
<organism evidence="6 7">
    <name type="scientific">Flavivirga spongiicola</name>
    <dbReference type="NCBI Taxonomy" id="421621"/>
    <lineage>
        <taxon>Bacteria</taxon>
        <taxon>Pseudomonadati</taxon>
        <taxon>Bacteroidota</taxon>
        <taxon>Flavobacteriia</taxon>
        <taxon>Flavobacteriales</taxon>
        <taxon>Flavobacteriaceae</taxon>
        <taxon>Flavivirga</taxon>
    </lineage>
</organism>
<comment type="caution">
    <text evidence="6">The sequence shown here is derived from an EMBL/GenBank/DDBJ whole genome shotgun (WGS) entry which is preliminary data.</text>
</comment>
<evidence type="ECO:0000259" key="5">
    <source>
        <dbReference type="PROSITE" id="PS51352"/>
    </source>
</evidence>
<comment type="subcellular location">
    <subcellularLocation>
        <location evidence="1">Cell envelope</location>
    </subcellularLocation>
</comment>
<name>A0ABU7XQ23_9FLAO</name>
<reference evidence="6 7" key="1">
    <citation type="submission" date="2022-09" db="EMBL/GenBank/DDBJ databases">
        <title>Genome sequencing of Flavivirga sp. MEBiC05379.</title>
        <authorList>
            <person name="Oh H.-M."/>
            <person name="Kwon K.K."/>
            <person name="Park M.J."/>
            <person name="Yang S.-H."/>
        </authorList>
    </citation>
    <scope>NUCLEOTIDE SEQUENCE [LARGE SCALE GENOMIC DNA]</scope>
    <source>
        <strain evidence="6 7">MEBiC05379</strain>
    </source>
</reference>
<evidence type="ECO:0000256" key="4">
    <source>
        <dbReference type="ARBA" id="ARBA00023284"/>
    </source>
</evidence>
<evidence type="ECO:0000256" key="1">
    <source>
        <dbReference type="ARBA" id="ARBA00004196"/>
    </source>
</evidence>
<accession>A0ABU7XQ23</accession>
<feature type="domain" description="Thioredoxin" evidence="5">
    <location>
        <begin position="199"/>
        <end position="344"/>
    </location>
</feature>